<evidence type="ECO:0000256" key="7">
    <source>
        <dbReference type="SAM" id="MobiDB-lite"/>
    </source>
</evidence>
<sequence length="278" mass="30265">MSPELEDEIEALNSIYGPSTIEKGDSPDTYILHLPGDDRSSLRLSIPASYPDSPPEVHSTFSVGSASRHVAASELALFQQALGTVFQPGMVCIYDAIEELSSLLSAQVDSPPLGTTPHASDSHQQEELEGEEEEESEELQIPWTLSVPITELKSTFIAHIAPVSDPQLVPAYISALLSSDRRIRQATHNISAWRIRGASSDASFQDYDDDGETAAGGRLLHLLQAMDVWDVLVVVSRWYGGLKLGPRRFALINSAARDGLVRAGFVKEAEEKKKKGKA</sequence>
<evidence type="ECO:0000256" key="5">
    <source>
        <dbReference type="ARBA" id="ARBA00022845"/>
    </source>
</evidence>
<evidence type="ECO:0000256" key="2">
    <source>
        <dbReference type="ARBA" id="ARBA00007665"/>
    </source>
</evidence>
<dbReference type="Proteomes" id="UP001187682">
    <property type="component" value="Unassembled WGS sequence"/>
</dbReference>
<dbReference type="SMART" id="SM00591">
    <property type="entry name" value="RWD"/>
    <property type="match status" value="1"/>
</dbReference>
<comment type="similarity">
    <text evidence="2">Belongs to the IMPACT family.</text>
</comment>
<dbReference type="GO" id="GO:0005737">
    <property type="term" value="C:cytoplasm"/>
    <property type="evidence" value="ECO:0007669"/>
    <property type="project" value="UniProtKB-SubCell"/>
</dbReference>
<dbReference type="InterPro" id="IPR036956">
    <property type="entry name" value="Impact_N_sf"/>
</dbReference>
<gene>
    <name evidence="9" type="ORF">DNG_03729</name>
</gene>
<dbReference type="PROSITE" id="PS50908">
    <property type="entry name" value="RWD"/>
    <property type="match status" value="1"/>
</dbReference>
<keyword evidence="10" id="KW-1185">Reference proteome</keyword>
<dbReference type="PANTHER" id="PTHR16301:SF25">
    <property type="entry name" value="PROTEIN IMPACT"/>
    <property type="match status" value="1"/>
</dbReference>
<dbReference type="InterPro" id="IPR020568">
    <property type="entry name" value="Ribosomal_Su5_D2-typ_SF"/>
</dbReference>
<dbReference type="Pfam" id="PF05773">
    <property type="entry name" value="RWD"/>
    <property type="match status" value="1"/>
</dbReference>
<feature type="domain" description="RWD" evidence="8">
    <location>
        <begin position="7"/>
        <end position="107"/>
    </location>
</feature>
<evidence type="ECO:0000259" key="8">
    <source>
        <dbReference type="PROSITE" id="PS50908"/>
    </source>
</evidence>
<protein>
    <submittedName>
        <fullName evidence="9">Related to YIH1 Piecemeal microautophagy of the nucleus (PMN)</fullName>
    </submittedName>
</protein>
<dbReference type="InterPro" id="IPR023582">
    <property type="entry name" value="Impact"/>
</dbReference>
<keyword evidence="5" id="KW-0810">Translation regulation</keyword>
<dbReference type="InterPro" id="IPR001498">
    <property type="entry name" value="Impact_N"/>
</dbReference>
<dbReference type="GO" id="GO:0140469">
    <property type="term" value="P:GCN2-mediated signaling"/>
    <property type="evidence" value="ECO:0007669"/>
    <property type="project" value="TreeGrafter"/>
</dbReference>
<dbReference type="EMBL" id="ONZQ02000004">
    <property type="protein sequence ID" value="SPO00981.1"/>
    <property type="molecule type" value="Genomic_DNA"/>
</dbReference>
<dbReference type="SUPFAM" id="SSF54211">
    <property type="entry name" value="Ribosomal protein S5 domain 2-like"/>
    <property type="match status" value="1"/>
</dbReference>
<feature type="region of interest" description="Disordered" evidence="7">
    <location>
        <begin position="108"/>
        <end position="139"/>
    </location>
</feature>
<comment type="subcellular location">
    <subcellularLocation>
        <location evidence="1">Cytoplasm</location>
    </subcellularLocation>
</comment>
<evidence type="ECO:0000256" key="4">
    <source>
        <dbReference type="ARBA" id="ARBA00022491"/>
    </source>
</evidence>
<evidence type="ECO:0000256" key="1">
    <source>
        <dbReference type="ARBA" id="ARBA00004496"/>
    </source>
</evidence>
<name>A0AAE8MX59_9PEZI</name>
<dbReference type="PROSITE" id="PS00910">
    <property type="entry name" value="UPF0029"/>
    <property type="match status" value="1"/>
</dbReference>
<evidence type="ECO:0000313" key="10">
    <source>
        <dbReference type="Proteomes" id="UP001187682"/>
    </source>
</evidence>
<dbReference type="AlphaFoldDB" id="A0AAE8MX59"/>
<accession>A0AAE8MX59</accession>
<dbReference type="InterPro" id="IPR016135">
    <property type="entry name" value="UBQ-conjugating_enzyme/RWD"/>
</dbReference>
<dbReference type="InterPro" id="IPR020569">
    <property type="entry name" value="UPF0029_Impact_CS"/>
</dbReference>
<dbReference type="Pfam" id="PF01205">
    <property type="entry name" value="Impact_N"/>
    <property type="match status" value="1"/>
</dbReference>
<keyword evidence="4" id="KW-0678">Repressor</keyword>
<dbReference type="PANTHER" id="PTHR16301">
    <property type="entry name" value="IMPACT-RELATED"/>
    <property type="match status" value="1"/>
</dbReference>
<reference evidence="9" key="1">
    <citation type="submission" date="2018-03" db="EMBL/GenBank/DDBJ databases">
        <authorList>
            <person name="Guldener U."/>
        </authorList>
    </citation>
    <scope>NUCLEOTIDE SEQUENCE</scope>
</reference>
<keyword evidence="6" id="KW-0346">Stress response</keyword>
<feature type="compositionally biased region" description="Acidic residues" evidence="7">
    <location>
        <begin position="127"/>
        <end position="138"/>
    </location>
</feature>
<proteinExistence type="inferred from homology"/>
<dbReference type="GO" id="GO:0006446">
    <property type="term" value="P:regulation of translational initiation"/>
    <property type="evidence" value="ECO:0007669"/>
    <property type="project" value="TreeGrafter"/>
</dbReference>
<evidence type="ECO:0000313" key="9">
    <source>
        <dbReference type="EMBL" id="SPO00981.1"/>
    </source>
</evidence>
<comment type="caution">
    <text evidence="9">The sequence shown here is derived from an EMBL/GenBank/DDBJ whole genome shotgun (WGS) entry which is preliminary data.</text>
</comment>
<evidence type="ECO:0000256" key="6">
    <source>
        <dbReference type="ARBA" id="ARBA00023016"/>
    </source>
</evidence>
<dbReference type="InterPro" id="IPR006575">
    <property type="entry name" value="RWD_dom"/>
</dbReference>
<keyword evidence="3" id="KW-0963">Cytoplasm</keyword>
<dbReference type="CDD" id="cd23822">
    <property type="entry name" value="RWD_ScYIH1-like"/>
    <property type="match status" value="1"/>
</dbReference>
<evidence type="ECO:0000256" key="3">
    <source>
        <dbReference type="ARBA" id="ARBA00022490"/>
    </source>
</evidence>
<dbReference type="SUPFAM" id="SSF54495">
    <property type="entry name" value="UBC-like"/>
    <property type="match status" value="1"/>
</dbReference>
<dbReference type="Gene3D" id="3.10.110.10">
    <property type="entry name" value="Ubiquitin Conjugating Enzyme"/>
    <property type="match status" value="1"/>
</dbReference>
<organism evidence="9 10">
    <name type="scientific">Cephalotrichum gorgonifer</name>
    <dbReference type="NCBI Taxonomy" id="2041049"/>
    <lineage>
        <taxon>Eukaryota</taxon>
        <taxon>Fungi</taxon>
        <taxon>Dikarya</taxon>
        <taxon>Ascomycota</taxon>
        <taxon>Pezizomycotina</taxon>
        <taxon>Sordariomycetes</taxon>
        <taxon>Hypocreomycetidae</taxon>
        <taxon>Microascales</taxon>
        <taxon>Microascaceae</taxon>
        <taxon>Cephalotrichum</taxon>
    </lineage>
</organism>
<dbReference type="Gene3D" id="3.30.230.30">
    <property type="entry name" value="Impact, N-terminal domain"/>
    <property type="match status" value="1"/>
</dbReference>